<dbReference type="SUPFAM" id="SSF53335">
    <property type="entry name" value="S-adenosyl-L-methionine-dependent methyltransferases"/>
    <property type="match status" value="1"/>
</dbReference>
<keyword evidence="5" id="KW-0680">Restriction system</keyword>
<dbReference type="EC" id="2.1.1.-" evidence="8"/>
<evidence type="ECO:0000256" key="8">
    <source>
        <dbReference type="RuleBase" id="RU362026"/>
    </source>
</evidence>
<comment type="similarity">
    <text evidence="1">Belongs to the N(4)/N(6)-methyltransferase family. N(4) subfamily.</text>
</comment>
<reference evidence="11 12" key="1">
    <citation type="submission" date="2023-01" db="EMBL/GenBank/DDBJ databases">
        <title>Novel diversity within Roseofilum (Cyanobacteria; Desertifilaceae) from marine benthic mats with descriptions of four novel species.</title>
        <authorList>
            <person name="Wang Y."/>
            <person name="Berthold D.E."/>
            <person name="Hu J."/>
            <person name="Lefler F.W."/>
            <person name="Laughinghouse H.D. IV."/>
        </authorList>
    </citation>
    <scope>NUCLEOTIDE SEQUENCE [LARGE SCALE GENOMIC DNA]</scope>
    <source>
        <strain evidence="11 12">BLCC-M91</strain>
    </source>
</reference>
<evidence type="ECO:0000256" key="4">
    <source>
        <dbReference type="ARBA" id="ARBA00022691"/>
    </source>
</evidence>
<feature type="region of interest" description="Disordered" evidence="9">
    <location>
        <begin position="167"/>
        <end position="205"/>
    </location>
</feature>
<dbReference type="EMBL" id="JAQPOK010000084">
    <property type="protein sequence ID" value="MDJ1179349.1"/>
    <property type="molecule type" value="Genomic_DNA"/>
</dbReference>
<gene>
    <name evidence="11" type="ORF">PJF56_10780</name>
</gene>
<organism evidence="11 12">
    <name type="scientific">Roseofilum halophilum BLCC-M91</name>
    <dbReference type="NCBI Taxonomy" id="3022259"/>
    <lineage>
        <taxon>Bacteria</taxon>
        <taxon>Bacillati</taxon>
        <taxon>Cyanobacteriota</taxon>
        <taxon>Cyanophyceae</taxon>
        <taxon>Desertifilales</taxon>
        <taxon>Desertifilaceae</taxon>
        <taxon>Roseofilum</taxon>
        <taxon>Roseofilum halophilum</taxon>
    </lineage>
</organism>
<dbReference type="Pfam" id="PF01555">
    <property type="entry name" value="N6_N4_Mtase"/>
    <property type="match status" value="1"/>
</dbReference>
<protein>
    <recommendedName>
        <fullName evidence="8">Methyltransferase</fullName>
        <ecNumber evidence="8">2.1.1.-</ecNumber>
    </recommendedName>
</protein>
<dbReference type="Gene3D" id="3.40.50.150">
    <property type="entry name" value="Vaccinia Virus protein VP39"/>
    <property type="match status" value="1"/>
</dbReference>
<evidence type="ECO:0000313" key="11">
    <source>
        <dbReference type="EMBL" id="MDJ1179349.1"/>
    </source>
</evidence>
<keyword evidence="12" id="KW-1185">Reference proteome</keyword>
<dbReference type="PRINTS" id="PR00508">
    <property type="entry name" value="S21N4MTFRASE"/>
</dbReference>
<evidence type="ECO:0000256" key="7">
    <source>
        <dbReference type="ARBA" id="ARBA00049120"/>
    </source>
</evidence>
<evidence type="ECO:0000256" key="6">
    <source>
        <dbReference type="ARBA" id="ARBA00023125"/>
    </source>
</evidence>
<evidence type="ECO:0000256" key="1">
    <source>
        <dbReference type="ARBA" id="ARBA00010203"/>
    </source>
</evidence>
<dbReference type="PROSITE" id="PS00093">
    <property type="entry name" value="N4_MTASE"/>
    <property type="match status" value="1"/>
</dbReference>
<dbReference type="InterPro" id="IPR001091">
    <property type="entry name" value="RM_Methyltransferase"/>
</dbReference>
<dbReference type="Proteomes" id="UP001231370">
    <property type="component" value="Unassembled WGS sequence"/>
</dbReference>
<evidence type="ECO:0000256" key="3">
    <source>
        <dbReference type="ARBA" id="ARBA00022679"/>
    </source>
</evidence>
<evidence type="ECO:0000256" key="9">
    <source>
        <dbReference type="SAM" id="MobiDB-lite"/>
    </source>
</evidence>
<comment type="caution">
    <text evidence="11">The sequence shown here is derived from an EMBL/GenBank/DDBJ whole genome shotgun (WGS) entry which is preliminary data.</text>
</comment>
<keyword evidence="6" id="KW-0238">DNA-binding</keyword>
<proteinExistence type="inferred from homology"/>
<keyword evidence="4" id="KW-0949">S-adenosyl-L-methionine</keyword>
<keyword evidence="3" id="KW-0808">Transferase</keyword>
<evidence type="ECO:0000256" key="2">
    <source>
        <dbReference type="ARBA" id="ARBA00022603"/>
    </source>
</evidence>
<name>A0ABT7BJL1_9CYAN</name>
<keyword evidence="2" id="KW-0489">Methyltransferase</keyword>
<dbReference type="InterPro" id="IPR002941">
    <property type="entry name" value="DNA_methylase_N4/N6"/>
</dbReference>
<evidence type="ECO:0000259" key="10">
    <source>
        <dbReference type="Pfam" id="PF01555"/>
    </source>
</evidence>
<dbReference type="InterPro" id="IPR029063">
    <property type="entry name" value="SAM-dependent_MTases_sf"/>
</dbReference>
<dbReference type="PANTHER" id="PTHR13370:SF3">
    <property type="entry name" value="TRNA (GUANINE(10)-N2)-METHYLTRANSFERASE HOMOLOG"/>
    <property type="match status" value="1"/>
</dbReference>
<evidence type="ECO:0000313" key="12">
    <source>
        <dbReference type="Proteomes" id="UP001231370"/>
    </source>
</evidence>
<comment type="catalytic activity">
    <reaction evidence="7">
        <text>a 2'-deoxycytidine in DNA + S-adenosyl-L-methionine = an N(4)-methyl-2'-deoxycytidine in DNA + S-adenosyl-L-homocysteine + H(+)</text>
        <dbReference type="Rhea" id="RHEA:16857"/>
        <dbReference type="Rhea" id="RHEA-COMP:11369"/>
        <dbReference type="Rhea" id="RHEA-COMP:13674"/>
        <dbReference type="ChEBI" id="CHEBI:15378"/>
        <dbReference type="ChEBI" id="CHEBI:57856"/>
        <dbReference type="ChEBI" id="CHEBI:59789"/>
        <dbReference type="ChEBI" id="CHEBI:85452"/>
        <dbReference type="ChEBI" id="CHEBI:137933"/>
        <dbReference type="EC" id="2.1.1.113"/>
    </reaction>
</comment>
<feature type="domain" description="DNA methylase N-4/N-6" evidence="10">
    <location>
        <begin position="29"/>
        <end position="284"/>
    </location>
</feature>
<accession>A0ABT7BJL1</accession>
<dbReference type="PANTHER" id="PTHR13370">
    <property type="entry name" value="RNA METHYLASE-RELATED"/>
    <property type="match status" value="1"/>
</dbReference>
<dbReference type="RefSeq" id="WP_283762658.1">
    <property type="nucleotide sequence ID" value="NZ_JAQPOK010000084.1"/>
</dbReference>
<feature type="compositionally biased region" description="Basic residues" evidence="9">
    <location>
        <begin position="170"/>
        <end position="179"/>
    </location>
</feature>
<sequence>MDNLDEIINKILLGDIRSVVDKIPNNILQAVITSPPYFGHRKYSDSLDNKHEIGRENSVELYIENLVSCFKLIQPKLREDGLLWLNLGDTYRNKELQGIPWRMAFALKDTGWILRSDIIWKKPNAMPSSVKNRPTTDHEYIFLFAKSSNYYYNADAIREPHVTFTEKSKMKGGRNHLGKRNGTPEKGKNSGHQNLHNGRWDQAFHPKGRNKRTVWEIPLGKFRDAHFAVYPEALVETCLLASTRKGDIVFDPFTGSGTTGVVALKNQRKFIGCEIVKQYQEMAQHRIDNLVVQPSLFE</sequence>
<evidence type="ECO:0000256" key="5">
    <source>
        <dbReference type="ARBA" id="ARBA00022747"/>
    </source>
</evidence>
<dbReference type="InterPro" id="IPR017985">
    <property type="entry name" value="MeTrfase_CN4_CS"/>
</dbReference>